<organism evidence="2 3">
    <name type="scientific">Microbulbifer pacificus</name>
    <dbReference type="NCBI Taxonomy" id="407164"/>
    <lineage>
        <taxon>Bacteria</taxon>
        <taxon>Pseudomonadati</taxon>
        <taxon>Pseudomonadota</taxon>
        <taxon>Gammaproteobacteria</taxon>
        <taxon>Cellvibrionales</taxon>
        <taxon>Microbulbiferaceae</taxon>
        <taxon>Microbulbifer</taxon>
    </lineage>
</organism>
<evidence type="ECO:0008006" key="4">
    <source>
        <dbReference type="Google" id="ProtNLM"/>
    </source>
</evidence>
<proteinExistence type="predicted"/>
<evidence type="ECO:0000256" key="1">
    <source>
        <dbReference type="SAM" id="MobiDB-lite"/>
    </source>
</evidence>
<feature type="compositionally biased region" description="Polar residues" evidence="1">
    <location>
        <begin position="1"/>
        <end position="12"/>
    </location>
</feature>
<evidence type="ECO:0000313" key="3">
    <source>
        <dbReference type="Proteomes" id="UP001302477"/>
    </source>
</evidence>
<dbReference type="EMBL" id="CP137555">
    <property type="protein sequence ID" value="WOX06595.1"/>
    <property type="molecule type" value="Genomic_DNA"/>
</dbReference>
<evidence type="ECO:0000313" key="2">
    <source>
        <dbReference type="EMBL" id="WOX06595.1"/>
    </source>
</evidence>
<reference evidence="2 3" key="1">
    <citation type="submission" date="2023-10" db="EMBL/GenBank/DDBJ databases">
        <title>Description of Microbulbifer bruguierae sp. nov., isolated from the sediments of mangrove plant Bruguiera sexangula and comparative genomic analyses of the genus Microbulbifer.</title>
        <authorList>
            <person name="Long M."/>
        </authorList>
    </citation>
    <scope>NUCLEOTIDE SEQUENCE [LARGE SCALE GENOMIC DNA]</scope>
    <source>
        <strain evidence="2 3">SPO729</strain>
    </source>
</reference>
<name>A0AAU0N1D3_9GAMM</name>
<dbReference type="RefSeq" id="WP_318955048.1">
    <property type="nucleotide sequence ID" value="NZ_CP137555.1"/>
</dbReference>
<keyword evidence="3" id="KW-1185">Reference proteome</keyword>
<dbReference type="KEGG" id="mpaf:R5R33_05535"/>
<feature type="region of interest" description="Disordered" evidence="1">
    <location>
        <begin position="1"/>
        <end position="20"/>
    </location>
</feature>
<dbReference type="Proteomes" id="UP001302477">
    <property type="component" value="Chromosome"/>
</dbReference>
<dbReference type="AlphaFoldDB" id="A0AAU0N1D3"/>
<feature type="region of interest" description="Disordered" evidence="1">
    <location>
        <begin position="38"/>
        <end position="70"/>
    </location>
</feature>
<protein>
    <recommendedName>
        <fullName evidence="4">DUF883 domain-containing protein</fullName>
    </recommendedName>
</protein>
<sequence>MASAKSPNSDSGIHSGREKLHQAYNLAGEAALDTAAHVKTRARETADQVKTRTRESMEKGKQRAQDVAERAENSIKAHPLVSVGCAFAAGWLIAKILK</sequence>
<feature type="compositionally biased region" description="Basic and acidic residues" evidence="1">
    <location>
        <begin position="41"/>
        <end position="70"/>
    </location>
</feature>
<gene>
    <name evidence="2" type="ORF">R5R33_05535</name>
</gene>
<accession>A0AAU0N1D3</accession>